<keyword evidence="1" id="KW-0472">Membrane</keyword>
<gene>
    <name evidence="3" type="ORF">NWFMUON74_26130</name>
</gene>
<keyword evidence="1" id="KW-0812">Transmembrane</keyword>
<feature type="signal peptide" evidence="2">
    <location>
        <begin position="1"/>
        <end position="29"/>
    </location>
</feature>
<keyword evidence="4" id="KW-1185">Reference proteome</keyword>
<accession>A0A7G1KIW1</accession>
<reference evidence="3 4" key="1">
    <citation type="submission" date="2020-08" db="EMBL/GenBank/DDBJ databases">
        <title>Genome Sequencing of Nocardia wallacei strain FMUON74 and assembly.</title>
        <authorList>
            <person name="Toyokawa M."/>
            <person name="Uesaka K."/>
        </authorList>
    </citation>
    <scope>NUCLEOTIDE SEQUENCE [LARGE SCALE GENOMIC DNA]</scope>
    <source>
        <strain evidence="3 4">FMUON74</strain>
    </source>
</reference>
<keyword evidence="2" id="KW-0732">Signal</keyword>
<dbReference type="EMBL" id="AP023396">
    <property type="protein sequence ID" value="BCK54841.1"/>
    <property type="molecule type" value="Genomic_DNA"/>
</dbReference>
<feature type="transmembrane region" description="Helical" evidence="1">
    <location>
        <begin position="39"/>
        <end position="60"/>
    </location>
</feature>
<dbReference type="KEGG" id="nwl:NWFMUON74_26130"/>
<evidence type="ECO:0000256" key="1">
    <source>
        <dbReference type="SAM" id="Phobius"/>
    </source>
</evidence>
<feature type="transmembrane region" description="Helical" evidence="1">
    <location>
        <begin position="91"/>
        <end position="111"/>
    </location>
</feature>
<feature type="transmembrane region" description="Helical" evidence="1">
    <location>
        <begin position="67"/>
        <end position="85"/>
    </location>
</feature>
<evidence type="ECO:0000313" key="4">
    <source>
        <dbReference type="Proteomes" id="UP000516173"/>
    </source>
</evidence>
<dbReference type="Proteomes" id="UP000516173">
    <property type="component" value="Chromosome"/>
</dbReference>
<protein>
    <recommendedName>
        <fullName evidence="5">Integral membrane protein</fullName>
    </recommendedName>
</protein>
<evidence type="ECO:0008006" key="5">
    <source>
        <dbReference type="Google" id="ProtNLM"/>
    </source>
</evidence>
<name>A0A7G1KIW1_9NOCA</name>
<dbReference type="RefSeq" id="WP_187688038.1">
    <property type="nucleotide sequence ID" value="NZ_AP023396.1"/>
</dbReference>
<organism evidence="3 4">
    <name type="scientific">Nocardia wallacei</name>
    <dbReference type="NCBI Taxonomy" id="480035"/>
    <lineage>
        <taxon>Bacteria</taxon>
        <taxon>Bacillati</taxon>
        <taxon>Actinomycetota</taxon>
        <taxon>Actinomycetes</taxon>
        <taxon>Mycobacteriales</taxon>
        <taxon>Nocardiaceae</taxon>
        <taxon>Nocardia</taxon>
    </lineage>
</organism>
<feature type="chain" id="PRO_5039685415" description="Integral membrane protein" evidence="2">
    <location>
        <begin position="30"/>
        <end position="134"/>
    </location>
</feature>
<evidence type="ECO:0000256" key="2">
    <source>
        <dbReference type="SAM" id="SignalP"/>
    </source>
</evidence>
<sequence>MIDRPPTPAWSRTGRAGAALSLLSAALHAACDGTHCATVWSVVLPALMSLGCLWCAWHLWTRPSPAAWAMTAMMGATMPALHAIAPMPGTLMQAALSAAVAEVALSGVVLLRGHAGSHPARGRLNRSFGRVRTR</sequence>
<proteinExistence type="predicted"/>
<dbReference type="GeneID" id="80347164"/>
<keyword evidence="1" id="KW-1133">Transmembrane helix</keyword>
<dbReference type="AlphaFoldDB" id="A0A7G1KIW1"/>
<evidence type="ECO:0000313" key="3">
    <source>
        <dbReference type="EMBL" id="BCK54841.1"/>
    </source>
</evidence>